<reference evidence="3" key="1">
    <citation type="submission" date="2017-09" db="EMBL/GenBank/DDBJ databases">
        <title>Depth-based differentiation of microbial function through sediment-hosted aquifers and enrichment of novel symbionts in the deep terrestrial subsurface.</title>
        <authorList>
            <person name="Probst A.J."/>
            <person name="Ladd B."/>
            <person name="Jarett J.K."/>
            <person name="Geller-Mcgrath D.E."/>
            <person name="Sieber C.M.K."/>
            <person name="Emerson J.B."/>
            <person name="Anantharaman K."/>
            <person name="Thomas B.C."/>
            <person name="Malmstrom R."/>
            <person name="Stieglmeier M."/>
            <person name="Klingl A."/>
            <person name="Woyke T."/>
            <person name="Ryan C.M."/>
            <person name="Banfield J.F."/>
        </authorList>
    </citation>
    <scope>NUCLEOTIDE SEQUENCE [LARGE SCALE GENOMIC DNA]</scope>
</reference>
<dbReference type="GO" id="GO:0004386">
    <property type="term" value="F:helicase activity"/>
    <property type="evidence" value="ECO:0007669"/>
    <property type="project" value="UniProtKB-KW"/>
</dbReference>
<evidence type="ECO:0000313" key="3">
    <source>
        <dbReference type="Proteomes" id="UP000229227"/>
    </source>
</evidence>
<dbReference type="Gene3D" id="3.40.50.300">
    <property type="entry name" value="P-loop containing nucleotide triphosphate hydrolases"/>
    <property type="match status" value="2"/>
</dbReference>
<dbReference type="GO" id="GO:0016787">
    <property type="term" value="F:hydrolase activity"/>
    <property type="evidence" value="ECO:0007669"/>
    <property type="project" value="InterPro"/>
</dbReference>
<name>A0A2M6ZF26_9BACT</name>
<feature type="domain" description="Helicase/UvrB N-terminal" evidence="1">
    <location>
        <begin position="47"/>
        <end position="232"/>
    </location>
</feature>
<gene>
    <name evidence="2" type="ORF">COS91_06780</name>
</gene>
<dbReference type="SUPFAM" id="SSF52540">
    <property type="entry name" value="P-loop containing nucleoside triphosphate hydrolases"/>
    <property type="match status" value="2"/>
</dbReference>
<dbReference type="GO" id="GO:0003677">
    <property type="term" value="F:DNA binding"/>
    <property type="evidence" value="ECO:0007669"/>
    <property type="project" value="InterPro"/>
</dbReference>
<keyword evidence="2" id="KW-0547">Nucleotide-binding</keyword>
<sequence length="631" mass="73302">MLRLKFDPRLDFQIDSISSVLDLFKGQTKKPFDYTFQIISNLLDLPQRRIFENLQEIQKKNGLPLSNADDLKEPYNFTVEMETGTGKTYVYLRTILELNQKYGWTKFIIVVPSVAIKEGVLKTLDITKEHFKQLSENLPYTYFPYKSDNLVMVRMFGQDTNLQIMVITRDAFNKDINIIHNVHDKMGDKPIEIIKKTKPIVILDEPQKMGGGATLWGLSELSPLFVLRYSATHRDIYNLVYKLTPYDAYNLGLVKKIEVLSITEEGDASSKKIILDRIESTSGGLRAKVKVFANTKDGIKFKMITIKHGDDLANKTDNSYYEGFITSEINKGAGYLSFSNGVKIYEGKSSIDEDEIIRFMVRETVREHLDKKRQLNHKGFKVLSLFFLNRVDDYLLEDGIVRRMFEKEFNKLIKNGFKEFSNLDVQKVHSGYFSKMKRDKSIEEDEKAFDLIMKDKERLLSLEEPVEFIFSHSALREGWDNPNVFNICTLAYSSSEIKKRQEIGRGLRLPVNQDGDRIQDRDINLLTVITNESYREYLERLQIEYREEAGEEAPPVEDKRERIKVKIKNDVVQGGLFKNLWNRVSPKAKYIVNLDDGKFIEQCIKEIQKIEIKEPEISIKKVRVDKIGNYN</sequence>
<accession>A0A2M6ZF26</accession>
<evidence type="ECO:0000313" key="2">
    <source>
        <dbReference type="EMBL" id="PIU51001.1"/>
    </source>
</evidence>
<dbReference type="Proteomes" id="UP000229227">
    <property type="component" value="Unassembled WGS sequence"/>
</dbReference>
<organism evidence="2 3">
    <name type="scientific">Candidatus Desantisbacteria bacterium CG07_land_8_20_14_0_80_39_15</name>
    <dbReference type="NCBI Taxonomy" id="1974549"/>
    <lineage>
        <taxon>Bacteria</taxon>
        <taxon>Candidatus Desantisiibacteriota</taxon>
    </lineage>
</organism>
<dbReference type="Pfam" id="PF04851">
    <property type="entry name" value="ResIII"/>
    <property type="match status" value="1"/>
</dbReference>
<dbReference type="InterPro" id="IPR006935">
    <property type="entry name" value="Helicase/UvrB_N"/>
</dbReference>
<keyword evidence="2" id="KW-0347">Helicase</keyword>
<dbReference type="AlphaFoldDB" id="A0A2M6ZF26"/>
<comment type="caution">
    <text evidence="2">The sequence shown here is derived from an EMBL/GenBank/DDBJ whole genome shotgun (WGS) entry which is preliminary data.</text>
</comment>
<keyword evidence="2" id="KW-0067">ATP-binding</keyword>
<dbReference type="GO" id="GO:0005524">
    <property type="term" value="F:ATP binding"/>
    <property type="evidence" value="ECO:0007669"/>
    <property type="project" value="InterPro"/>
</dbReference>
<dbReference type="InterPro" id="IPR027417">
    <property type="entry name" value="P-loop_NTPase"/>
</dbReference>
<keyword evidence="2" id="KW-0378">Hydrolase</keyword>
<proteinExistence type="predicted"/>
<evidence type="ECO:0000259" key="1">
    <source>
        <dbReference type="Pfam" id="PF04851"/>
    </source>
</evidence>
<dbReference type="EMBL" id="PEWN01000108">
    <property type="protein sequence ID" value="PIU51001.1"/>
    <property type="molecule type" value="Genomic_DNA"/>
</dbReference>
<protein>
    <submittedName>
        <fullName evidence="2">DEAD/DEAH box helicase</fullName>
    </submittedName>
</protein>